<dbReference type="SMART" id="SM00692">
    <property type="entry name" value="DM3"/>
    <property type="match status" value="1"/>
</dbReference>
<gene>
    <name evidence="9" type="primary">LOC106474073</name>
</gene>
<dbReference type="SUPFAM" id="SSF57716">
    <property type="entry name" value="Glucocorticoid receptor-like (DNA-binding domain)"/>
    <property type="match status" value="1"/>
</dbReference>
<evidence type="ECO:0000256" key="2">
    <source>
        <dbReference type="ARBA" id="ARBA00022771"/>
    </source>
</evidence>
<keyword evidence="1" id="KW-0479">Metal-binding</keyword>
<keyword evidence="8" id="KW-1185">Reference proteome</keyword>
<protein>
    <submittedName>
        <fullName evidence="9">THAP domain-containing protein 3-like isoform X1</fullName>
    </submittedName>
</protein>
<dbReference type="GeneID" id="106474073"/>
<keyword evidence="2 5" id="KW-0863">Zinc-finger</keyword>
<name>A0ABM1BWV3_LIMPO</name>
<evidence type="ECO:0000259" key="7">
    <source>
        <dbReference type="PROSITE" id="PS50950"/>
    </source>
</evidence>
<dbReference type="PANTHER" id="PTHR47696">
    <property type="entry name" value="THAP DOMAIN-CONTAINING PROTEIN 2"/>
    <property type="match status" value="1"/>
</dbReference>
<accession>A0ABM1BWV3</accession>
<dbReference type="InterPro" id="IPR006612">
    <property type="entry name" value="THAP_Znf"/>
</dbReference>
<evidence type="ECO:0000313" key="9">
    <source>
        <dbReference type="RefSeq" id="XP_013790212.1"/>
    </source>
</evidence>
<evidence type="ECO:0000256" key="6">
    <source>
        <dbReference type="SAM" id="MobiDB-lite"/>
    </source>
</evidence>
<sequence length="169" mass="19645">MPSCSALNCKNRVGIASKKKNITFHKFPTKSDPERSKKWVINMCRDNFKPHSHSLLCSVHFTEECFDKTGQIVRLKTGAVPTIFSFPRTLQKSKKQKKIHVKTVKDKKITNTQRVYKNGKKITMSNKEERISSERHKMYHYNEGERETNNTTHRKQLVKASLSQEHTGI</sequence>
<proteinExistence type="predicted"/>
<dbReference type="InterPro" id="IPR026521">
    <property type="entry name" value="THAP2"/>
</dbReference>
<dbReference type="PROSITE" id="PS50950">
    <property type="entry name" value="ZF_THAP"/>
    <property type="match status" value="1"/>
</dbReference>
<dbReference type="PANTHER" id="PTHR47696:SF2">
    <property type="entry name" value="PROVISIONAL ORTHOLOG OF THAP DOMAIN CONTAINING 1"/>
    <property type="match status" value="1"/>
</dbReference>
<dbReference type="Proteomes" id="UP000694941">
    <property type="component" value="Unplaced"/>
</dbReference>
<feature type="region of interest" description="Disordered" evidence="6">
    <location>
        <begin position="143"/>
        <end position="169"/>
    </location>
</feature>
<keyword evidence="4 5" id="KW-0238">DNA-binding</keyword>
<evidence type="ECO:0000256" key="1">
    <source>
        <dbReference type="ARBA" id="ARBA00022723"/>
    </source>
</evidence>
<evidence type="ECO:0000256" key="5">
    <source>
        <dbReference type="PROSITE-ProRule" id="PRU00309"/>
    </source>
</evidence>
<dbReference type="RefSeq" id="XP_013790212.1">
    <property type="nucleotide sequence ID" value="XM_013934758.2"/>
</dbReference>
<reference evidence="9" key="1">
    <citation type="submission" date="2025-08" db="UniProtKB">
        <authorList>
            <consortium name="RefSeq"/>
        </authorList>
    </citation>
    <scope>IDENTIFICATION</scope>
    <source>
        <tissue evidence="9">Muscle</tissue>
    </source>
</reference>
<evidence type="ECO:0000256" key="3">
    <source>
        <dbReference type="ARBA" id="ARBA00022833"/>
    </source>
</evidence>
<evidence type="ECO:0000313" key="8">
    <source>
        <dbReference type="Proteomes" id="UP000694941"/>
    </source>
</evidence>
<feature type="domain" description="THAP-type" evidence="7">
    <location>
        <begin position="1"/>
        <end position="84"/>
    </location>
</feature>
<dbReference type="Pfam" id="PF05485">
    <property type="entry name" value="THAP"/>
    <property type="match status" value="1"/>
</dbReference>
<dbReference type="SMART" id="SM00980">
    <property type="entry name" value="THAP"/>
    <property type="match status" value="1"/>
</dbReference>
<organism evidence="8 9">
    <name type="scientific">Limulus polyphemus</name>
    <name type="common">Atlantic horseshoe crab</name>
    <dbReference type="NCBI Taxonomy" id="6850"/>
    <lineage>
        <taxon>Eukaryota</taxon>
        <taxon>Metazoa</taxon>
        <taxon>Ecdysozoa</taxon>
        <taxon>Arthropoda</taxon>
        <taxon>Chelicerata</taxon>
        <taxon>Merostomata</taxon>
        <taxon>Xiphosura</taxon>
        <taxon>Limulidae</taxon>
        <taxon>Limulus</taxon>
    </lineage>
</organism>
<evidence type="ECO:0000256" key="4">
    <source>
        <dbReference type="ARBA" id="ARBA00023125"/>
    </source>
</evidence>
<keyword evidence="3" id="KW-0862">Zinc</keyword>